<dbReference type="Proteomes" id="UP001433508">
    <property type="component" value="Unassembled WGS sequence"/>
</dbReference>
<comment type="caution">
    <text evidence="1">The sequence shown here is derived from an EMBL/GenBank/DDBJ whole genome shotgun (WGS) entry which is preliminary data.</text>
</comment>
<evidence type="ECO:0000313" key="2">
    <source>
        <dbReference type="Proteomes" id="UP001433508"/>
    </source>
</evidence>
<sequence>MATIKAVTFNTYTKPSGYVLADLPKPAIERPEDVLIKVHAASINPVDVKRAFGILRIFDPEKFPARIGYDLAGVIEAVGEGVEEFKIGDEVYVRLAEEERGAFQEYVVASANTVALKPTNLTFEEAASLPLATLTTLQGLLAVKGGLQGKTVFVTGGLSGTGAAACQLAKNVFGAAKVITTVSTAKVGLVDKLLGEGVVDEIIDYKTTAPGKVIPRGSVDVVYDTVAEAMSYLHLVKRGGWVISIICLPSGQNLKGLFPNIPGWFCSFLDMAFKISQYRASRYGVNYDSIVLVPKKEELLDLKRWAEEGKVRPVVGQIVPFSDFEQVKKAFTDIYNGHGVTGKTVIKIVE</sequence>
<accession>A0ACC3T9D7</accession>
<protein>
    <submittedName>
        <fullName evidence="1">Chaperonin 10-like protein</fullName>
    </submittedName>
</protein>
<dbReference type="EMBL" id="MU971340">
    <property type="protein sequence ID" value="KAK9240250.1"/>
    <property type="molecule type" value="Genomic_DNA"/>
</dbReference>
<name>A0ACC3T9D7_LIPKO</name>
<gene>
    <name evidence="1" type="ORF">V1525DRAFT_337214</name>
</gene>
<keyword evidence="2" id="KW-1185">Reference proteome</keyword>
<organism evidence="1 2">
    <name type="scientific">Lipomyces kononenkoae</name>
    <name type="common">Yeast</name>
    <dbReference type="NCBI Taxonomy" id="34357"/>
    <lineage>
        <taxon>Eukaryota</taxon>
        <taxon>Fungi</taxon>
        <taxon>Dikarya</taxon>
        <taxon>Ascomycota</taxon>
        <taxon>Saccharomycotina</taxon>
        <taxon>Lipomycetes</taxon>
        <taxon>Lipomycetales</taxon>
        <taxon>Lipomycetaceae</taxon>
        <taxon>Lipomyces</taxon>
    </lineage>
</organism>
<reference evidence="2" key="1">
    <citation type="journal article" date="2024" name="Front. Bioeng. Biotechnol.">
        <title>Genome-scale model development and genomic sequencing of the oleaginous clade Lipomyces.</title>
        <authorList>
            <person name="Czajka J.J."/>
            <person name="Han Y."/>
            <person name="Kim J."/>
            <person name="Mondo S.J."/>
            <person name="Hofstad B.A."/>
            <person name="Robles A."/>
            <person name="Haridas S."/>
            <person name="Riley R."/>
            <person name="LaButti K."/>
            <person name="Pangilinan J."/>
            <person name="Andreopoulos W."/>
            <person name="Lipzen A."/>
            <person name="Yan J."/>
            <person name="Wang M."/>
            <person name="Ng V."/>
            <person name="Grigoriev I.V."/>
            <person name="Spatafora J.W."/>
            <person name="Magnuson J.K."/>
            <person name="Baker S.E."/>
            <person name="Pomraning K.R."/>
        </authorList>
    </citation>
    <scope>NUCLEOTIDE SEQUENCE [LARGE SCALE GENOMIC DNA]</scope>
    <source>
        <strain evidence="2">CBS 7786</strain>
    </source>
</reference>
<evidence type="ECO:0000313" key="1">
    <source>
        <dbReference type="EMBL" id="KAK9240250.1"/>
    </source>
</evidence>
<proteinExistence type="predicted"/>